<proteinExistence type="inferred from homology"/>
<comment type="subunit">
    <text evidence="6">Probably a homodimer.</text>
</comment>
<comment type="caution">
    <text evidence="6">Lacks conserved residue(s) required for the propagation of feature annotation.</text>
</comment>
<keyword evidence="6" id="KW-1003">Cell membrane</keyword>
<keyword evidence="6" id="KW-0472">Membrane</keyword>
<keyword evidence="2 6" id="KW-0808">Transferase</keyword>
<evidence type="ECO:0000313" key="9">
    <source>
        <dbReference type="Proteomes" id="UP000265540"/>
    </source>
</evidence>
<dbReference type="Gene3D" id="3.40.1700.10">
    <property type="entry name" value="DNA integrity scanning protein, DisA, N-terminal domain"/>
    <property type="match status" value="1"/>
</dbReference>
<evidence type="ECO:0000256" key="5">
    <source>
        <dbReference type="ARBA" id="ARBA00022840"/>
    </source>
</evidence>
<evidence type="ECO:0000256" key="1">
    <source>
        <dbReference type="ARBA" id="ARBA00000877"/>
    </source>
</evidence>
<keyword evidence="6" id="KW-0812">Transmembrane</keyword>
<dbReference type="SUPFAM" id="SSF143597">
    <property type="entry name" value="YojJ-like"/>
    <property type="match status" value="1"/>
</dbReference>
<dbReference type="GO" id="GO:0005524">
    <property type="term" value="F:ATP binding"/>
    <property type="evidence" value="ECO:0007669"/>
    <property type="project" value="UniProtKB-UniRule"/>
</dbReference>
<dbReference type="EC" id="2.7.7.85" evidence="6"/>
<evidence type="ECO:0000256" key="6">
    <source>
        <dbReference type="HAMAP-Rule" id="MF_01499"/>
    </source>
</evidence>
<dbReference type="InterPro" id="IPR050338">
    <property type="entry name" value="DisA"/>
</dbReference>
<evidence type="ECO:0000256" key="3">
    <source>
        <dbReference type="ARBA" id="ARBA00022695"/>
    </source>
</evidence>
<dbReference type="PROSITE" id="PS51794">
    <property type="entry name" value="DAC"/>
    <property type="match status" value="1"/>
</dbReference>
<feature type="transmembrane region" description="Helical" evidence="6">
    <location>
        <begin position="68"/>
        <end position="86"/>
    </location>
</feature>
<dbReference type="GO" id="GO:0006171">
    <property type="term" value="P:cAMP biosynthetic process"/>
    <property type="evidence" value="ECO:0007669"/>
    <property type="project" value="InterPro"/>
</dbReference>
<dbReference type="HAMAP" id="MF_01499">
    <property type="entry name" value="DacA"/>
    <property type="match status" value="1"/>
</dbReference>
<dbReference type="InterPro" id="IPR045585">
    <property type="entry name" value="CdaA_N"/>
</dbReference>
<feature type="transmembrane region" description="Helical" evidence="6">
    <location>
        <begin position="44"/>
        <end position="62"/>
    </location>
</feature>
<feature type="domain" description="DAC" evidence="7">
    <location>
        <begin position="87"/>
        <end position="248"/>
    </location>
</feature>
<gene>
    <name evidence="6" type="primary">dacA</name>
    <name evidence="8" type="ORF">C4561_05180</name>
</gene>
<feature type="transmembrane region" description="Helical" evidence="6">
    <location>
        <begin position="20"/>
        <end position="37"/>
    </location>
</feature>
<dbReference type="Pfam" id="PF02457">
    <property type="entry name" value="DAC"/>
    <property type="match status" value="1"/>
</dbReference>
<dbReference type="PANTHER" id="PTHR34185">
    <property type="entry name" value="DIADENYLATE CYCLASE"/>
    <property type="match status" value="1"/>
</dbReference>
<name>A0A3A4ZIM2_UNCKA</name>
<keyword evidence="6" id="KW-1133">Transmembrane helix</keyword>
<accession>A0A3A4ZIM2</accession>
<keyword evidence="5 6" id="KW-0067">ATP-binding</keyword>
<evidence type="ECO:0000256" key="2">
    <source>
        <dbReference type="ARBA" id="ARBA00022679"/>
    </source>
</evidence>
<dbReference type="GO" id="GO:0004016">
    <property type="term" value="F:adenylate cyclase activity"/>
    <property type="evidence" value="ECO:0007669"/>
    <property type="project" value="UniProtKB-UniRule"/>
</dbReference>
<reference evidence="8 9" key="1">
    <citation type="journal article" date="2017" name="ISME J.">
        <title>Energy and carbon metabolisms in a deep terrestrial subsurface fluid microbial community.</title>
        <authorList>
            <person name="Momper L."/>
            <person name="Jungbluth S.P."/>
            <person name="Lee M.D."/>
            <person name="Amend J.P."/>
        </authorList>
    </citation>
    <scope>NUCLEOTIDE SEQUENCE [LARGE SCALE GENOMIC DNA]</scope>
    <source>
        <strain evidence="8">SURF_46</strain>
    </source>
</reference>
<dbReference type="Gene3D" id="2.170.120.30">
    <property type="match status" value="1"/>
</dbReference>
<dbReference type="InterPro" id="IPR003390">
    <property type="entry name" value="DNA_integrity_scan_DisA_N"/>
</dbReference>
<dbReference type="InterPro" id="IPR034701">
    <property type="entry name" value="CdaA"/>
</dbReference>
<comment type="caution">
    <text evidence="8">The sequence shown here is derived from an EMBL/GenBank/DDBJ whole genome shotgun (WGS) entry which is preliminary data.</text>
</comment>
<keyword evidence="3 6" id="KW-0548">Nucleotidyltransferase</keyword>
<comment type="catalytic activity">
    <reaction evidence="1 6">
        <text>2 ATP = 3',3'-c-di-AMP + 2 diphosphate</text>
        <dbReference type="Rhea" id="RHEA:35655"/>
        <dbReference type="ChEBI" id="CHEBI:30616"/>
        <dbReference type="ChEBI" id="CHEBI:33019"/>
        <dbReference type="ChEBI" id="CHEBI:71500"/>
        <dbReference type="EC" id="2.7.7.85"/>
    </reaction>
</comment>
<sequence>MNQVIARIFQPSWNLYITDFLDILIIALFLYSLFLLLRKTRSYLVFFGLIMTMGLYLFAKYFNLYLTWYLLQYFVGVSLVIFVIIFQSEIRKYFEFLGLIGTRQIKVGRLAPKSPLLGEIVQSCVRMAQAKIGALIVIQGNDDIVNFTEGGTALDGVISEDIIQSIFDPHSDGHDGALIIRNNRISKFGTHLPLSTNFKEIGKHGTRHSAALGITEVSDAFSIVVSEEKGKISISKEGKLKTLNEFSDLEKELEKYTRAKFSPKPENPFIHIFKHNLWLKGGAILTASLLWFFSVYQAGIIEKAYSIPITFENLPKDTAIENYSPKEIEISVIGRGDKVFEKITPENFQIILDVANLENGVNKIELIRKDITIPLNVSMVSIEPETVLLTAKKYYASQIPIVIKTKGEVAKELELKGIVVTPEFIEMWVPQDTEIPNEIATETIDISTLTESVIVPVKLIIPNDLKPVKGDSVANVALTIEKQQ</sequence>
<dbReference type="PANTHER" id="PTHR34185:SF1">
    <property type="entry name" value="DIADENYLATE CYCLASE"/>
    <property type="match status" value="1"/>
</dbReference>
<keyword evidence="4 6" id="KW-0547">Nucleotide-binding</keyword>
<comment type="function">
    <text evidence="6">Catalyzes the condensation of 2 ATP molecules into cyclic di-AMP (c-di-AMP), a second messenger used to regulate differing processes in different bacteria.</text>
</comment>
<dbReference type="InterPro" id="IPR036888">
    <property type="entry name" value="DNA_integrity_DisA_N_sf"/>
</dbReference>
<organism evidence="8 9">
    <name type="scientific">candidate division WWE3 bacterium</name>
    <dbReference type="NCBI Taxonomy" id="2053526"/>
    <lineage>
        <taxon>Bacteria</taxon>
        <taxon>Katanobacteria</taxon>
    </lineage>
</organism>
<feature type="transmembrane region" description="Helical" evidence="6">
    <location>
        <begin position="277"/>
        <end position="296"/>
    </location>
</feature>
<protein>
    <recommendedName>
        <fullName evidence="6">Diadenylate cyclase</fullName>
        <shortName evidence="6">DAC</shortName>
        <ecNumber evidence="6">2.7.7.85</ecNumber>
    </recommendedName>
    <alternativeName>
        <fullName evidence="6">Cyclic-di-AMP synthase</fullName>
        <shortName evidence="6">c-di-AMP synthase</shortName>
    </alternativeName>
</protein>
<dbReference type="AlphaFoldDB" id="A0A3A4ZIM2"/>
<dbReference type="GO" id="GO:0106408">
    <property type="term" value="F:diadenylate cyclase activity"/>
    <property type="evidence" value="ECO:0007669"/>
    <property type="project" value="UniProtKB-EC"/>
</dbReference>
<evidence type="ECO:0000313" key="8">
    <source>
        <dbReference type="EMBL" id="RJR26510.1"/>
    </source>
</evidence>
<comment type="similarity">
    <text evidence="6">Belongs to the adenylate cyclase family. DacA/CdaA subfamily.</text>
</comment>
<dbReference type="Pfam" id="PF19293">
    <property type="entry name" value="CdaA_N"/>
    <property type="match status" value="1"/>
</dbReference>
<evidence type="ECO:0000259" key="7">
    <source>
        <dbReference type="PROSITE" id="PS51794"/>
    </source>
</evidence>
<dbReference type="EMBL" id="QZJF01000021">
    <property type="protein sequence ID" value="RJR26510.1"/>
    <property type="molecule type" value="Genomic_DNA"/>
</dbReference>
<evidence type="ECO:0000256" key="4">
    <source>
        <dbReference type="ARBA" id="ARBA00022741"/>
    </source>
</evidence>
<dbReference type="Proteomes" id="UP000265540">
    <property type="component" value="Unassembled WGS sequence"/>
</dbReference>